<dbReference type="EnsemblProtists" id="Phyra80530">
    <property type="protein sequence ID" value="Phyra80530"/>
    <property type="gene ID" value="Phyra80530"/>
</dbReference>
<evidence type="ECO:0000313" key="7">
    <source>
        <dbReference type="Proteomes" id="UP000005238"/>
    </source>
</evidence>
<dbReference type="HOGENOM" id="CLU_1910811_0_0_1"/>
<evidence type="ECO:0000256" key="4">
    <source>
        <dbReference type="ARBA" id="ARBA00022729"/>
    </source>
</evidence>
<accession>H3GTP6</accession>
<dbReference type="eggNOG" id="ENOG502RFE4">
    <property type="taxonomic scope" value="Eukaryota"/>
</dbReference>
<evidence type="ECO:0000256" key="5">
    <source>
        <dbReference type="RuleBase" id="RU367124"/>
    </source>
</evidence>
<dbReference type="InParanoid" id="H3GTP6"/>
<feature type="chain" id="PRO_5028501796" description="RxLR effector protein" evidence="5">
    <location>
        <begin position="21"/>
        <end position="133"/>
    </location>
</feature>
<keyword evidence="3 5" id="KW-0964">Secreted</keyword>
<comment type="similarity">
    <text evidence="2 5">Belongs to the RxLR effector family.</text>
</comment>
<dbReference type="Proteomes" id="UP000005238">
    <property type="component" value="Unassembled WGS sequence"/>
</dbReference>
<feature type="signal peptide" evidence="5">
    <location>
        <begin position="1"/>
        <end position="20"/>
    </location>
</feature>
<reference evidence="6" key="2">
    <citation type="submission" date="2015-06" db="UniProtKB">
        <authorList>
            <consortium name="EnsemblProtists"/>
        </authorList>
    </citation>
    <scope>IDENTIFICATION</scope>
    <source>
        <strain evidence="6">Pr102</strain>
    </source>
</reference>
<dbReference type="AlphaFoldDB" id="H3GTP6"/>
<dbReference type="EMBL" id="DS566047">
    <property type="status" value="NOT_ANNOTATED_CDS"/>
    <property type="molecule type" value="Genomic_DNA"/>
</dbReference>
<evidence type="ECO:0000256" key="3">
    <source>
        <dbReference type="ARBA" id="ARBA00022525"/>
    </source>
</evidence>
<sequence length="133" mass="14786">MRLSCIVLIAVATILTSANAVSAVTEQTSSKVAPPMLSGVQSNVETKRMLRTEEAASEDINTEERRLVNVDLVIKDAVVSLKKAVKWKAEFLVWKLANKKSAQLATAWGVSNRGHTKWKKLMAYKKYYGPEYS</sequence>
<name>H3GTP6_PHYRM</name>
<evidence type="ECO:0000256" key="2">
    <source>
        <dbReference type="ARBA" id="ARBA00010400"/>
    </source>
</evidence>
<keyword evidence="7" id="KW-1185">Reference proteome</keyword>
<keyword evidence="4 5" id="KW-0732">Signal</keyword>
<dbReference type="InterPro" id="IPR031825">
    <property type="entry name" value="RXLR"/>
</dbReference>
<protein>
    <recommendedName>
        <fullName evidence="5">RxLR effector protein</fullName>
    </recommendedName>
</protein>
<dbReference type="VEuPathDB" id="FungiDB:KRP23_2714"/>
<organism evidence="6 7">
    <name type="scientific">Phytophthora ramorum</name>
    <name type="common">Sudden oak death agent</name>
    <dbReference type="NCBI Taxonomy" id="164328"/>
    <lineage>
        <taxon>Eukaryota</taxon>
        <taxon>Sar</taxon>
        <taxon>Stramenopiles</taxon>
        <taxon>Oomycota</taxon>
        <taxon>Peronosporomycetes</taxon>
        <taxon>Peronosporales</taxon>
        <taxon>Peronosporaceae</taxon>
        <taxon>Phytophthora</taxon>
    </lineage>
</organism>
<evidence type="ECO:0000313" key="6">
    <source>
        <dbReference type="EnsemblProtists" id="Phyra80530"/>
    </source>
</evidence>
<evidence type="ECO:0000256" key="1">
    <source>
        <dbReference type="ARBA" id="ARBA00004613"/>
    </source>
</evidence>
<proteinExistence type="inferred from homology"/>
<comment type="function">
    <text evidence="5">Effector that suppresses plant defense responses during pathogen infection.</text>
</comment>
<dbReference type="GO" id="GO:0005576">
    <property type="term" value="C:extracellular region"/>
    <property type="evidence" value="ECO:0007669"/>
    <property type="project" value="UniProtKB-SubCell"/>
</dbReference>
<reference evidence="7" key="1">
    <citation type="journal article" date="2006" name="Science">
        <title>Phytophthora genome sequences uncover evolutionary origins and mechanisms of pathogenesis.</title>
        <authorList>
            <person name="Tyler B.M."/>
            <person name="Tripathy S."/>
            <person name="Zhang X."/>
            <person name="Dehal P."/>
            <person name="Jiang R.H."/>
            <person name="Aerts A."/>
            <person name="Arredondo F.D."/>
            <person name="Baxter L."/>
            <person name="Bensasson D."/>
            <person name="Beynon J.L."/>
            <person name="Chapman J."/>
            <person name="Damasceno C.M."/>
            <person name="Dorrance A.E."/>
            <person name="Dou D."/>
            <person name="Dickerman A.W."/>
            <person name="Dubchak I.L."/>
            <person name="Garbelotto M."/>
            <person name="Gijzen M."/>
            <person name="Gordon S.G."/>
            <person name="Govers F."/>
            <person name="Grunwald N.J."/>
            <person name="Huang W."/>
            <person name="Ivors K.L."/>
            <person name="Jones R.W."/>
            <person name="Kamoun S."/>
            <person name="Krampis K."/>
            <person name="Lamour K.H."/>
            <person name="Lee M.K."/>
            <person name="McDonald W.H."/>
            <person name="Medina M."/>
            <person name="Meijer H.J."/>
            <person name="Nordberg E.K."/>
            <person name="Maclean D.J."/>
            <person name="Ospina-Giraldo M.D."/>
            <person name="Morris P.F."/>
            <person name="Phuntumart V."/>
            <person name="Putnam N.H."/>
            <person name="Rash S."/>
            <person name="Rose J.K."/>
            <person name="Sakihama Y."/>
            <person name="Salamov A.A."/>
            <person name="Savidor A."/>
            <person name="Scheuring C.F."/>
            <person name="Smith B.M."/>
            <person name="Sobral B.W."/>
            <person name="Terry A."/>
            <person name="Torto-Alalibo T.A."/>
            <person name="Win J."/>
            <person name="Xu Z."/>
            <person name="Zhang H."/>
            <person name="Grigoriev I.V."/>
            <person name="Rokhsar D.S."/>
            <person name="Boore J.L."/>
        </authorList>
    </citation>
    <scope>NUCLEOTIDE SEQUENCE [LARGE SCALE GENOMIC DNA]</scope>
    <source>
        <strain evidence="7">Pr102</strain>
    </source>
</reference>
<dbReference type="Pfam" id="PF16810">
    <property type="entry name" value="RXLR"/>
    <property type="match status" value="1"/>
</dbReference>
<comment type="domain">
    <text evidence="5">The RxLR-dEER motif acts to carry the protein into the host cell cytoplasm through binding to cell surface phosphatidylinositol-3-phosphate.</text>
</comment>
<dbReference type="VEuPathDB" id="FungiDB:KRP22_7420"/>
<dbReference type="OMA" id="KVQFITW"/>
<comment type="subcellular location">
    <subcellularLocation>
        <location evidence="1 5">Secreted</location>
    </subcellularLocation>
</comment>